<name>A0ACC0NQQ9_RHOML</name>
<dbReference type="Proteomes" id="UP001062846">
    <property type="component" value="Chromosome 5"/>
</dbReference>
<evidence type="ECO:0000313" key="2">
    <source>
        <dbReference type="Proteomes" id="UP001062846"/>
    </source>
</evidence>
<dbReference type="EMBL" id="CM046392">
    <property type="protein sequence ID" value="KAI8555107.1"/>
    <property type="molecule type" value="Genomic_DNA"/>
</dbReference>
<comment type="caution">
    <text evidence="1">The sequence shown here is derived from an EMBL/GenBank/DDBJ whole genome shotgun (WGS) entry which is preliminary data.</text>
</comment>
<gene>
    <name evidence="1" type="ORF">RHMOL_Rhmol05G0148500</name>
</gene>
<accession>A0ACC0NQQ9</accession>
<keyword evidence="2" id="KW-1185">Reference proteome</keyword>
<proteinExistence type="predicted"/>
<protein>
    <submittedName>
        <fullName evidence="1">Uncharacterized protein</fullName>
    </submittedName>
</protein>
<organism evidence="1 2">
    <name type="scientific">Rhododendron molle</name>
    <name type="common">Chinese azalea</name>
    <name type="synonym">Azalea mollis</name>
    <dbReference type="NCBI Taxonomy" id="49168"/>
    <lineage>
        <taxon>Eukaryota</taxon>
        <taxon>Viridiplantae</taxon>
        <taxon>Streptophyta</taxon>
        <taxon>Embryophyta</taxon>
        <taxon>Tracheophyta</taxon>
        <taxon>Spermatophyta</taxon>
        <taxon>Magnoliopsida</taxon>
        <taxon>eudicotyledons</taxon>
        <taxon>Gunneridae</taxon>
        <taxon>Pentapetalae</taxon>
        <taxon>asterids</taxon>
        <taxon>Ericales</taxon>
        <taxon>Ericaceae</taxon>
        <taxon>Ericoideae</taxon>
        <taxon>Rhodoreae</taxon>
        <taxon>Rhododendron</taxon>
    </lineage>
</organism>
<sequence length="80" mass="9445">MYFHPLRYSTTSRGLSYYHPLRYEIHLSLRITTPCITRLPIPTCDPHNYFPIQYARIDPPMITFIHETPCGMPTISHLCH</sequence>
<reference evidence="1" key="1">
    <citation type="submission" date="2022-02" db="EMBL/GenBank/DDBJ databases">
        <title>Plant Genome Project.</title>
        <authorList>
            <person name="Zhang R.-G."/>
        </authorList>
    </citation>
    <scope>NUCLEOTIDE SEQUENCE</scope>
    <source>
        <strain evidence="1">AT1</strain>
    </source>
</reference>
<evidence type="ECO:0000313" key="1">
    <source>
        <dbReference type="EMBL" id="KAI8555107.1"/>
    </source>
</evidence>